<feature type="domain" description="RNase III" evidence="18">
    <location>
        <begin position="1214"/>
        <end position="1353"/>
    </location>
</feature>
<dbReference type="GO" id="GO:0005524">
    <property type="term" value="F:ATP binding"/>
    <property type="evidence" value="ECO:0007669"/>
    <property type="project" value="UniProtKB-KW"/>
</dbReference>
<keyword evidence="13" id="KW-0943">RNA-mediated gene silencing</keyword>
<dbReference type="Pfam" id="PF20931">
    <property type="entry name" value="Dicer_platform"/>
    <property type="match status" value="1"/>
</dbReference>
<dbReference type="SMART" id="SM00535">
    <property type="entry name" value="RIBOc"/>
    <property type="match status" value="2"/>
</dbReference>
<dbReference type="GO" id="GO:0031054">
    <property type="term" value="P:pre-miRNA processing"/>
    <property type="evidence" value="ECO:0007669"/>
    <property type="project" value="InterPro"/>
</dbReference>
<keyword evidence="7" id="KW-0255">Endonuclease</keyword>
<dbReference type="PROSITE" id="PS51194">
    <property type="entry name" value="HELICASE_CTER"/>
    <property type="match status" value="1"/>
</dbReference>
<dbReference type="InterPro" id="IPR036389">
    <property type="entry name" value="RNase_III_sf"/>
</dbReference>
<evidence type="ECO:0000259" key="18">
    <source>
        <dbReference type="PROSITE" id="PS50142"/>
    </source>
</evidence>
<keyword evidence="6" id="KW-0547">Nucleotide-binding</keyword>
<evidence type="ECO:0000256" key="7">
    <source>
        <dbReference type="ARBA" id="ARBA00022759"/>
    </source>
</evidence>
<dbReference type="GO" id="GO:0004530">
    <property type="term" value="F:deoxyribonuclease I activity"/>
    <property type="evidence" value="ECO:0007669"/>
    <property type="project" value="TreeGrafter"/>
</dbReference>
<evidence type="ECO:0000256" key="17">
    <source>
        <dbReference type="SAM" id="MobiDB-lite"/>
    </source>
</evidence>
<dbReference type="SMART" id="SM00949">
    <property type="entry name" value="PAZ"/>
    <property type="match status" value="1"/>
</dbReference>
<keyword evidence="10" id="KW-0067">ATP-binding</keyword>
<dbReference type="InterPro" id="IPR014720">
    <property type="entry name" value="dsRBD_dom"/>
</dbReference>
<dbReference type="SMART" id="SM00490">
    <property type="entry name" value="HELICc"/>
    <property type="match status" value="1"/>
</dbReference>
<evidence type="ECO:0000259" key="22">
    <source>
        <dbReference type="PROSITE" id="PS51327"/>
    </source>
</evidence>
<dbReference type="CDD" id="cd00593">
    <property type="entry name" value="RIBOc"/>
    <property type="match status" value="2"/>
</dbReference>
<dbReference type="GO" id="GO:0004386">
    <property type="term" value="F:helicase activity"/>
    <property type="evidence" value="ECO:0007669"/>
    <property type="project" value="UniProtKB-KW"/>
</dbReference>
<proteinExistence type="inferred from homology"/>
<evidence type="ECO:0000256" key="12">
    <source>
        <dbReference type="ARBA" id="ARBA00022884"/>
    </source>
</evidence>
<keyword evidence="5" id="KW-0677">Repeat</keyword>
<dbReference type="GO" id="GO:0046872">
    <property type="term" value="F:metal ion binding"/>
    <property type="evidence" value="ECO:0007669"/>
    <property type="project" value="UniProtKB-KW"/>
</dbReference>
<evidence type="ECO:0000256" key="2">
    <source>
        <dbReference type="ARBA" id="ARBA00001946"/>
    </source>
</evidence>
<comment type="cofactor">
    <cofactor evidence="2">
        <name>Mg(2+)</name>
        <dbReference type="ChEBI" id="CHEBI:18420"/>
    </cofactor>
</comment>
<feature type="region of interest" description="Disordered" evidence="17">
    <location>
        <begin position="1"/>
        <end position="21"/>
    </location>
</feature>
<dbReference type="FunFam" id="1.10.1520.10:FF:000005">
    <property type="entry name" value="Putative endoribonuclease dicer"/>
    <property type="match status" value="1"/>
</dbReference>
<evidence type="ECO:0000256" key="15">
    <source>
        <dbReference type="ARBA" id="ARBA00035116"/>
    </source>
</evidence>
<evidence type="ECO:0000256" key="6">
    <source>
        <dbReference type="ARBA" id="ARBA00022741"/>
    </source>
</evidence>
<dbReference type="Pfam" id="PF02170">
    <property type="entry name" value="PAZ"/>
    <property type="match status" value="1"/>
</dbReference>
<dbReference type="SUPFAM" id="SSF101690">
    <property type="entry name" value="PAZ domain"/>
    <property type="match status" value="1"/>
</dbReference>
<evidence type="ECO:0000313" key="24">
    <source>
        <dbReference type="Proteomes" id="UP000192578"/>
    </source>
</evidence>
<feature type="domain" description="PAZ" evidence="19">
    <location>
        <begin position="876"/>
        <end position="1013"/>
    </location>
</feature>
<dbReference type="Pfam" id="PF00636">
    <property type="entry name" value="Ribonuclease_3"/>
    <property type="match status" value="2"/>
</dbReference>
<evidence type="ECO:0000256" key="4">
    <source>
        <dbReference type="ARBA" id="ARBA00022723"/>
    </source>
</evidence>
<dbReference type="PROSITE" id="PS51192">
    <property type="entry name" value="HELICASE_ATP_BIND_1"/>
    <property type="match status" value="1"/>
</dbReference>
<dbReference type="Gene3D" id="3.40.50.300">
    <property type="entry name" value="P-loop containing nucleotide triphosphate hydrolases"/>
    <property type="match status" value="2"/>
</dbReference>
<evidence type="ECO:0000259" key="20">
    <source>
        <dbReference type="PROSITE" id="PS51192"/>
    </source>
</evidence>
<dbReference type="PROSITE" id="PS00517">
    <property type="entry name" value="RNASE_3_1"/>
    <property type="match status" value="1"/>
</dbReference>
<keyword evidence="9" id="KW-0347">Helicase</keyword>
<dbReference type="GO" id="GO:0003677">
    <property type="term" value="F:DNA binding"/>
    <property type="evidence" value="ECO:0007669"/>
    <property type="project" value="InterPro"/>
</dbReference>
<feature type="compositionally biased region" description="Basic and acidic residues" evidence="17">
    <location>
        <begin position="1157"/>
        <end position="1176"/>
    </location>
</feature>
<evidence type="ECO:0000256" key="9">
    <source>
        <dbReference type="ARBA" id="ARBA00022806"/>
    </source>
</evidence>
<dbReference type="PROSITE" id="PS50142">
    <property type="entry name" value="RNASE_3_2"/>
    <property type="match status" value="2"/>
</dbReference>
<dbReference type="SUPFAM" id="SSF54768">
    <property type="entry name" value="dsRNA-binding domain-like"/>
    <property type="match status" value="1"/>
</dbReference>
<protein>
    <submittedName>
        <fullName evidence="23">Endoribonuclease Dicer</fullName>
    </submittedName>
</protein>
<keyword evidence="24" id="KW-1185">Reference proteome</keyword>
<dbReference type="InterPro" id="IPR006935">
    <property type="entry name" value="Helicase/UvrB_N"/>
</dbReference>
<dbReference type="InterPro" id="IPR000999">
    <property type="entry name" value="RNase_III_dom"/>
</dbReference>
<keyword evidence="11" id="KW-0460">Magnesium</keyword>
<dbReference type="Pfam" id="PF20932">
    <property type="entry name" value="Dicer_dsRBD"/>
    <property type="match status" value="1"/>
</dbReference>
<feature type="domain" description="RNase III" evidence="18">
    <location>
        <begin position="1415"/>
        <end position="1580"/>
    </location>
</feature>
<dbReference type="InterPro" id="IPR005034">
    <property type="entry name" value="Dicer_dimerisation"/>
</dbReference>
<dbReference type="InterPro" id="IPR044441">
    <property type="entry name" value="DICER_DSRM"/>
</dbReference>
<dbReference type="SMART" id="SM00358">
    <property type="entry name" value="DSRM"/>
    <property type="match status" value="1"/>
</dbReference>
<dbReference type="OrthoDB" id="2392202at2759"/>
<dbReference type="Gene3D" id="3.30.160.20">
    <property type="match status" value="1"/>
</dbReference>
<dbReference type="CDD" id="cd18034">
    <property type="entry name" value="DEXHc_dicer"/>
    <property type="match status" value="1"/>
</dbReference>
<dbReference type="Gene3D" id="3.30.160.380">
    <property type="entry name" value="Dicer dimerisation domain"/>
    <property type="match status" value="1"/>
</dbReference>
<comment type="cofactor">
    <cofactor evidence="1">
        <name>Mn(2+)</name>
        <dbReference type="ChEBI" id="CHEBI:29035"/>
    </cofactor>
</comment>
<dbReference type="PROSITE" id="PS50821">
    <property type="entry name" value="PAZ"/>
    <property type="match status" value="1"/>
</dbReference>
<organism evidence="23 24">
    <name type="scientific">Hypsibius exemplaris</name>
    <name type="common">Freshwater tardigrade</name>
    <dbReference type="NCBI Taxonomy" id="2072580"/>
    <lineage>
        <taxon>Eukaryota</taxon>
        <taxon>Metazoa</taxon>
        <taxon>Ecdysozoa</taxon>
        <taxon>Tardigrada</taxon>
        <taxon>Eutardigrada</taxon>
        <taxon>Parachela</taxon>
        <taxon>Hypsibioidea</taxon>
        <taxon>Hypsibiidae</taxon>
        <taxon>Hypsibius</taxon>
    </lineage>
</organism>
<dbReference type="PANTHER" id="PTHR14950:SF37">
    <property type="entry name" value="ENDORIBONUCLEASE DICER"/>
    <property type="match status" value="1"/>
</dbReference>
<evidence type="ECO:0000256" key="11">
    <source>
        <dbReference type="ARBA" id="ARBA00022842"/>
    </source>
</evidence>
<keyword evidence="8" id="KW-0378">Hydrolase</keyword>
<feature type="domain" description="Helicase C-terminal" evidence="21">
    <location>
        <begin position="399"/>
        <end position="587"/>
    </location>
</feature>
<dbReference type="PROSITE" id="PS51327">
    <property type="entry name" value="DICER_DSRBF"/>
    <property type="match status" value="1"/>
</dbReference>
<dbReference type="Proteomes" id="UP000192578">
    <property type="component" value="Unassembled WGS sequence"/>
</dbReference>
<sequence>MDEQNPVLGKDAASDANLENRPYQDEMVDRALRENIICALGTGMGKNEVAVSVIKRLQYEIEPAWSEGGKRTVMVVPSVPLVEQQTKYIQKWMPCKVKGYHGSGSVVSAKEGVKDDAVTAAWTKEDWDAELEETRILVMVHDILKDILHHDLIDVARINLLIFDECHHAVGDHSYREIRRCIQTRAEWDRPRLLGLTASVINCKIGNGAEEMECLIKDLENCLGAKVCTSIDESMKKHEALPTVSLDVFKDTQPDEEEREAVEGLDETITWMNAAKNYIAQLEEGAKKDNLNLSHVAPTDDRFRLTITKSLTTVTSALSNMKRSLRVLGPWCAYQTACMVKKDMELMLKHGCFHKEMTTPILGAISQVHMFGTLLEIHYKVHKINAGDVEGVLRLSSPKIRKLMDVLRQNKPESGDTSPLAGLRCIIFVAARFDAWALHKFFEFVTAKPNGEFRFLKSGHLVGQLTPDGSEFPIPYRVNLSYKQSCATLEKFRRGEINLLLSTNVVEEGLDVPHCNLIIRFDKPPHYCSHLQSRARARAENSKYIVLAPEEDSAKVRKDLDAFAGMDEIIRRTCVERNLPAMADQEMHFQDKPSDSYSPPGCKASVTLSSALSFLQRYTNTLMDDRSSSNVIRGQFLDTQPGQYVYRIYMSLSSAIKRPVTGSRPMPTQKLAKQAAALECIRLLHQLGELNDNLLPNAQEQLRDMKKILGLDFQREAGEEGGSIPGTKKRPQYYTKQSAALLSNCRPVSNEPLFLYTITTTFIRSFQDEPAARFIADQSRAIGLLSRTCIPALPPFDVFIYKAEYRVALTLVNSDTFLTEQQLDDVQTFHTNVYEQVIRFSEAIALSFKPDVADGAIYTVPLTRSSEQSSWDIDWDVMARVKEPSQYSVVSQPDEARKRMKITPDRYRDGVVTRWYKTDDDRFFVLNVREDFTPSTPSPIDEFSSFAEYFERKYGIEIQQLHQPMLTTKYCSREMNLLRRPIYKEDAASKTSKLTIQRDKSLMLVPELCQLFPFPASLYSKCLVLPSVMYRLNTFCQVLDLRRQIQRQTGIGSTVQDPINWPPLIYSPKLTPATGTDSNNEAVDCETELSFPKSQTAESEPIHVPGPSTALEDSAIPLNGELPDNFEPGLVYASYEREKFYWIEGSNKRKQLTESAGESKRLISGRRKPDASEGKVPKVTECGCAPHLSDPPFLLDAEFNVDATTAPLPDVCQLLNALVTAKASDGFNLERLEVIGESFLKLTSYIHMFFRFPQHQEGRLTQLCDQQVSNYNLYRLAKLKGLQRYVVNQAFEPVETFVPPGFVFDEEESNAVLANSGTKAEKFPSPRIHQAIEDKTIADVVEAMIGTFLINSSARSAQLFMSWIGLHVLPELPGPEEERTTAERYGRFDVTSIPTPMLRNDSDTELVLKRLTAGFDDFENRIGYKFHNRAYLLQAFTHRSYDPNDITDCYQRLEYLGDAVIDFLITRYVYEDEKSFNSGMMLDMRSALVNNRTFSTLAVKYNYHSHIKFRNLRLYNHIEEFVQEVQEKDQDVLTLEADMMCTNFDDEKDTEEEGFEEADAPKVLGDVFESVAGAIFVDSGLSLDVVWRVYYNIMRPQIEYVVKHCPKNPIRELMELEGPNCRFGPGEPLGNGRWSVQVTILGRDTYIGKGNNIRAAKTNASKAALEGLRKTQR</sequence>
<keyword evidence="14" id="KW-0464">Manganese</keyword>
<dbReference type="EMBL" id="MTYJ01000271">
    <property type="protein sequence ID" value="OWA52488.1"/>
    <property type="molecule type" value="Genomic_DNA"/>
</dbReference>
<comment type="similarity">
    <text evidence="15 16">Belongs to the helicase family. Dicer subfamily.</text>
</comment>
<dbReference type="SMART" id="SM00487">
    <property type="entry name" value="DEXDc"/>
    <property type="match status" value="1"/>
</dbReference>
<evidence type="ECO:0000256" key="10">
    <source>
        <dbReference type="ARBA" id="ARBA00022840"/>
    </source>
</evidence>
<feature type="domain" description="Dicer dsRNA-binding fold" evidence="22">
    <location>
        <begin position="611"/>
        <end position="704"/>
    </location>
</feature>
<feature type="region of interest" description="Disordered" evidence="17">
    <location>
        <begin position="1153"/>
        <end position="1176"/>
    </location>
</feature>
<evidence type="ECO:0000259" key="21">
    <source>
        <dbReference type="PROSITE" id="PS51194"/>
    </source>
</evidence>
<evidence type="ECO:0000256" key="13">
    <source>
        <dbReference type="ARBA" id="ARBA00023158"/>
    </source>
</evidence>
<dbReference type="SUPFAM" id="SSF69065">
    <property type="entry name" value="RNase III domain-like"/>
    <property type="match status" value="2"/>
</dbReference>
<dbReference type="InterPro" id="IPR048512">
    <property type="entry name" value="Dicer_platform"/>
</dbReference>
<comment type="caution">
    <text evidence="23">The sequence shown here is derived from an EMBL/GenBank/DDBJ whole genome shotgun (WGS) entry which is preliminary data.</text>
</comment>
<name>A0A9X6RLJ3_HYPEX</name>
<dbReference type="InterPro" id="IPR038248">
    <property type="entry name" value="Dicer_dimer_sf"/>
</dbReference>
<dbReference type="Gene3D" id="1.10.1520.10">
    <property type="entry name" value="Ribonuclease III domain"/>
    <property type="match status" value="2"/>
</dbReference>
<gene>
    <name evidence="23" type="ORF">BV898_16940</name>
</gene>
<accession>A0A9X6RLJ3</accession>
<evidence type="ECO:0000256" key="1">
    <source>
        <dbReference type="ARBA" id="ARBA00001936"/>
    </source>
</evidence>
<dbReference type="Pfam" id="PF03368">
    <property type="entry name" value="Dicer_dimer"/>
    <property type="match status" value="1"/>
</dbReference>
<dbReference type="Pfam" id="PF00271">
    <property type="entry name" value="Helicase_C"/>
    <property type="match status" value="1"/>
</dbReference>
<evidence type="ECO:0000256" key="3">
    <source>
        <dbReference type="ARBA" id="ARBA00022722"/>
    </source>
</evidence>
<dbReference type="InterPro" id="IPR001650">
    <property type="entry name" value="Helicase_C-like"/>
</dbReference>
<keyword evidence="3" id="KW-0540">Nuclease</keyword>
<dbReference type="GO" id="GO:0005737">
    <property type="term" value="C:cytoplasm"/>
    <property type="evidence" value="ECO:0007669"/>
    <property type="project" value="TreeGrafter"/>
</dbReference>
<dbReference type="InterPro" id="IPR014001">
    <property type="entry name" value="Helicase_ATP-bd"/>
</dbReference>
<feature type="domain" description="Helicase ATP-binding" evidence="20">
    <location>
        <begin position="27"/>
        <end position="218"/>
    </location>
</feature>
<evidence type="ECO:0000259" key="19">
    <source>
        <dbReference type="PROSITE" id="PS50821"/>
    </source>
</evidence>
<keyword evidence="4" id="KW-0479">Metal-binding</keyword>
<evidence type="ECO:0000256" key="16">
    <source>
        <dbReference type="PROSITE-ProRule" id="PRU00657"/>
    </source>
</evidence>
<keyword evidence="12 16" id="KW-0694">RNA-binding</keyword>
<evidence type="ECO:0000256" key="14">
    <source>
        <dbReference type="ARBA" id="ARBA00023211"/>
    </source>
</evidence>
<dbReference type="Gene3D" id="2.170.260.10">
    <property type="entry name" value="paz domain"/>
    <property type="match status" value="1"/>
</dbReference>
<dbReference type="InterPro" id="IPR003100">
    <property type="entry name" value="PAZ_dom"/>
</dbReference>
<evidence type="ECO:0000313" key="23">
    <source>
        <dbReference type="EMBL" id="OWA52488.1"/>
    </source>
</evidence>
<dbReference type="PANTHER" id="PTHR14950">
    <property type="entry name" value="DICER-RELATED"/>
    <property type="match status" value="1"/>
</dbReference>
<dbReference type="GO" id="GO:0030422">
    <property type="term" value="P:siRNA processing"/>
    <property type="evidence" value="ECO:0007669"/>
    <property type="project" value="InterPro"/>
</dbReference>
<dbReference type="SUPFAM" id="SSF52540">
    <property type="entry name" value="P-loop containing nucleoside triphosphate hydrolases"/>
    <property type="match status" value="1"/>
</dbReference>
<dbReference type="GO" id="GO:0006309">
    <property type="term" value="P:apoptotic DNA fragmentation"/>
    <property type="evidence" value="ECO:0007669"/>
    <property type="project" value="TreeGrafter"/>
</dbReference>
<dbReference type="Pfam" id="PF04851">
    <property type="entry name" value="ResIII"/>
    <property type="match status" value="1"/>
</dbReference>
<dbReference type="InterPro" id="IPR027417">
    <property type="entry name" value="P-loop_NTPase"/>
</dbReference>
<dbReference type="GO" id="GO:0004525">
    <property type="term" value="F:ribonuclease III activity"/>
    <property type="evidence" value="ECO:0007669"/>
    <property type="project" value="InterPro"/>
</dbReference>
<reference evidence="24" key="1">
    <citation type="submission" date="2017-01" db="EMBL/GenBank/DDBJ databases">
        <title>Comparative genomics of anhydrobiosis in the tardigrade Hypsibius dujardini.</title>
        <authorList>
            <person name="Yoshida Y."/>
            <person name="Koutsovoulos G."/>
            <person name="Laetsch D."/>
            <person name="Stevens L."/>
            <person name="Kumar S."/>
            <person name="Horikawa D."/>
            <person name="Ishino K."/>
            <person name="Komine S."/>
            <person name="Tomita M."/>
            <person name="Blaxter M."/>
            <person name="Arakawa K."/>
        </authorList>
    </citation>
    <scope>NUCLEOTIDE SEQUENCE [LARGE SCALE GENOMIC DNA]</scope>
    <source>
        <strain evidence="24">Z151</strain>
    </source>
</reference>
<dbReference type="InterPro" id="IPR036085">
    <property type="entry name" value="PAZ_dom_sf"/>
</dbReference>
<evidence type="ECO:0000256" key="5">
    <source>
        <dbReference type="ARBA" id="ARBA00022737"/>
    </source>
</evidence>
<dbReference type="GO" id="GO:0005634">
    <property type="term" value="C:nucleus"/>
    <property type="evidence" value="ECO:0007669"/>
    <property type="project" value="TreeGrafter"/>
</dbReference>
<dbReference type="GO" id="GO:0003723">
    <property type="term" value="F:RNA binding"/>
    <property type="evidence" value="ECO:0007669"/>
    <property type="project" value="UniProtKB-UniRule"/>
</dbReference>
<evidence type="ECO:0000256" key="8">
    <source>
        <dbReference type="ARBA" id="ARBA00022801"/>
    </source>
</evidence>